<reference evidence="9" key="2">
    <citation type="submission" date="2023-05" db="EMBL/GenBank/DDBJ databases">
        <authorList>
            <consortium name="Lawrence Berkeley National Laboratory"/>
            <person name="Steindorff A."/>
            <person name="Hensen N."/>
            <person name="Bonometti L."/>
            <person name="Westerberg I."/>
            <person name="Brannstrom I.O."/>
            <person name="Guillou S."/>
            <person name="Cros-Aarteil S."/>
            <person name="Calhoun S."/>
            <person name="Haridas S."/>
            <person name="Kuo A."/>
            <person name="Mondo S."/>
            <person name="Pangilinan J."/>
            <person name="Riley R."/>
            <person name="Labutti K."/>
            <person name="Andreopoulos B."/>
            <person name="Lipzen A."/>
            <person name="Chen C."/>
            <person name="Yanf M."/>
            <person name="Daum C."/>
            <person name="Ng V."/>
            <person name="Clum A."/>
            <person name="Ohm R."/>
            <person name="Martin F."/>
            <person name="Silar P."/>
            <person name="Natvig D."/>
            <person name="Lalanne C."/>
            <person name="Gautier V."/>
            <person name="Ament-Velasquez S.L."/>
            <person name="Kruys A."/>
            <person name="Hutchinson M.I."/>
            <person name="Powell A.J."/>
            <person name="Barry K."/>
            <person name="Miller A.N."/>
            <person name="Grigoriev I.V."/>
            <person name="Debuchy R."/>
            <person name="Gladieux P."/>
            <person name="Thoren M.H."/>
            <person name="Johannesson H."/>
        </authorList>
    </citation>
    <scope>NUCLEOTIDE SEQUENCE</scope>
    <source>
        <strain evidence="9">CBS 141.50</strain>
    </source>
</reference>
<dbReference type="Pfam" id="PF05920">
    <property type="entry name" value="Homeobox_KN"/>
    <property type="match status" value="1"/>
</dbReference>
<dbReference type="GO" id="GO:0005634">
    <property type="term" value="C:nucleus"/>
    <property type="evidence" value="ECO:0007669"/>
    <property type="project" value="UniProtKB-SubCell"/>
</dbReference>
<accession>A0AAN6V158</accession>
<keyword evidence="4" id="KW-0479">Metal-binding</keyword>
<evidence type="ECO:0000313" key="9">
    <source>
        <dbReference type="EMBL" id="KAK4142511.1"/>
    </source>
</evidence>
<dbReference type="GO" id="GO:0008270">
    <property type="term" value="F:zinc ion binding"/>
    <property type="evidence" value="ECO:0007669"/>
    <property type="project" value="UniProtKB-KW"/>
</dbReference>
<feature type="domain" description="Homeobox" evidence="7">
    <location>
        <begin position="18"/>
        <end position="81"/>
    </location>
</feature>
<dbReference type="GO" id="GO:0003677">
    <property type="term" value="F:DNA binding"/>
    <property type="evidence" value="ECO:0007669"/>
    <property type="project" value="UniProtKB-UniRule"/>
</dbReference>
<dbReference type="AlphaFoldDB" id="A0AAN6V158"/>
<evidence type="ECO:0000256" key="4">
    <source>
        <dbReference type="PROSITE-ProRule" id="PRU00042"/>
    </source>
</evidence>
<keyword evidence="10" id="KW-1185">Reference proteome</keyword>
<comment type="caution">
    <text evidence="9">The sequence shown here is derived from an EMBL/GenBank/DDBJ whole genome shotgun (WGS) entry which is preliminary data.</text>
</comment>
<dbReference type="InterPro" id="IPR008422">
    <property type="entry name" value="KN_HD"/>
</dbReference>
<comment type="subcellular location">
    <subcellularLocation>
        <location evidence="5">Nucleus</location>
    </subcellularLocation>
</comment>
<dbReference type="CDD" id="cd00086">
    <property type="entry name" value="homeodomain"/>
    <property type="match status" value="1"/>
</dbReference>
<feature type="region of interest" description="Disordered" evidence="6">
    <location>
        <begin position="1"/>
        <end position="25"/>
    </location>
</feature>
<feature type="compositionally biased region" description="Basic residues" evidence="6">
    <location>
        <begin position="150"/>
        <end position="165"/>
    </location>
</feature>
<evidence type="ECO:0000256" key="3">
    <source>
        <dbReference type="ARBA" id="ARBA00023242"/>
    </source>
</evidence>
<evidence type="ECO:0000256" key="6">
    <source>
        <dbReference type="SAM" id="MobiDB-lite"/>
    </source>
</evidence>
<dbReference type="PROSITE" id="PS50071">
    <property type="entry name" value="HOMEOBOX_2"/>
    <property type="match status" value="1"/>
</dbReference>
<feature type="compositionally biased region" description="Low complexity" evidence="6">
    <location>
        <begin position="116"/>
        <end position="141"/>
    </location>
</feature>
<evidence type="ECO:0000259" key="7">
    <source>
        <dbReference type="PROSITE" id="PS50071"/>
    </source>
</evidence>
<dbReference type="GO" id="GO:0006355">
    <property type="term" value="P:regulation of DNA-templated transcription"/>
    <property type="evidence" value="ECO:0007669"/>
    <property type="project" value="InterPro"/>
</dbReference>
<keyword evidence="3 5" id="KW-0539">Nucleus</keyword>
<dbReference type="PANTHER" id="PTHR11850">
    <property type="entry name" value="HOMEOBOX PROTEIN TRANSCRIPTION FACTORS"/>
    <property type="match status" value="1"/>
</dbReference>
<dbReference type="GeneID" id="87814224"/>
<organism evidence="9 10">
    <name type="scientific">Dichotomopilus funicola</name>
    <dbReference type="NCBI Taxonomy" id="1934379"/>
    <lineage>
        <taxon>Eukaryota</taxon>
        <taxon>Fungi</taxon>
        <taxon>Dikarya</taxon>
        <taxon>Ascomycota</taxon>
        <taxon>Pezizomycotina</taxon>
        <taxon>Sordariomycetes</taxon>
        <taxon>Sordariomycetidae</taxon>
        <taxon>Sordariales</taxon>
        <taxon>Chaetomiaceae</taxon>
        <taxon>Dichotomopilus</taxon>
    </lineage>
</organism>
<feature type="region of interest" description="Disordered" evidence="6">
    <location>
        <begin position="106"/>
        <end position="178"/>
    </location>
</feature>
<feature type="domain" description="C2H2-type" evidence="8">
    <location>
        <begin position="179"/>
        <end position="207"/>
    </location>
</feature>
<evidence type="ECO:0000256" key="2">
    <source>
        <dbReference type="ARBA" id="ARBA00023155"/>
    </source>
</evidence>
<name>A0AAN6V158_9PEZI</name>
<dbReference type="RefSeq" id="XP_062635882.1">
    <property type="nucleotide sequence ID" value="XM_062777611.1"/>
</dbReference>
<keyword evidence="4" id="KW-0862">Zinc</keyword>
<sequence length="480" mass="53218">MASTASPSFSTGHEPNARHTRQKFSRHAKWSTRILNQWFFSHPDHPYPTEEEKSDLATRTGLTVRQISFWFINARRRKATHLQPPAPTTTANSCFGSTSWEAGSILSGSGTGAPRSGSSGSVSQLSSLSSSGSAATSGDTSHFPGGWTLRRQHGRRRRARGRKAPSQKNNNNPTTTRPYQCTFCPETFKTRYDWTRHESTLHLPLEKWTCLATGPIYHPNSDHRKPNSTAKSLCALCHTPSPTATHLATHNTAECLSKPPSARTFFRKDHLRQHLRACHGGSAATTAADMARILKEWKSVMKRVKSRCGFCGEEFLDWARRCEHVAEHFRREGRQMGEWKGGLGLEGEVLALVENAEFVIDDEKNGIGGEIGVHEGIHEDKGIDPGGSSLPGCQVDGTNIHTAQAGDASLEPFSTTLQYLDSYDPALTEQPFFGEDTYTYSSIPWPWQTPEYMAGLRTGVDQTTPMDAMENLDFDLVFTH</sequence>
<dbReference type="PROSITE" id="PS50157">
    <property type="entry name" value="ZINC_FINGER_C2H2_2"/>
    <property type="match status" value="1"/>
</dbReference>
<dbReference type="Gene3D" id="1.10.10.60">
    <property type="entry name" value="Homeodomain-like"/>
    <property type="match status" value="1"/>
</dbReference>
<dbReference type="InterPro" id="IPR013087">
    <property type="entry name" value="Znf_C2H2_type"/>
</dbReference>
<keyword evidence="4" id="KW-0863">Zinc-finger</keyword>
<keyword evidence="2 5" id="KW-0371">Homeobox</keyword>
<dbReference type="SUPFAM" id="SSF46689">
    <property type="entry name" value="Homeodomain-like"/>
    <property type="match status" value="1"/>
</dbReference>
<dbReference type="InterPro" id="IPR050224">
    <property type="entry name" value="TALE_homeobox"/>
</dbReference>
<dbReference type="SMART" id="SM00355">
    <property type="entry name" value="ZnF_C2H2"/>
    <property type="match status" value="2"/>
</dbReference>
<evidence type="ECO:0000256" key="5">
    <source>
        <dbReference type="PROSITE-ProRule" id="PRU00108"/>
    </source>
</evidence>
<feature type="compositionally biased region" description="Polar residues" evidence="6">
    <location>
        <begin position="1"/>
        <end position="13"/>
    </location>
</feature>
<evidence type="ECO:0000313" key="10">
    <source>
        <dbReference type="Proteomes" id="UP001302676"/>
    </source>
</evidence>
<evidence type="ECO:0000256" key="1">
    <source>
        <dbReference type="ARBA" id="ARBA00023125"/>
    </source>
</evidence>
<dbReference type="SMART" id="SM00389">
    <property type="entry name" value="HOX"/>
    <property type="match status" value="1"/>
</dbReference>
<gene>
    <name evidence="9" type="ORF">C8A04DRAFT_13176</name>
</gene>
<reference evidence="9" key="1">
    <citation type="journal article" date="2023" name="Mol. Phylogenet. Evol.">
        <title>Genome-scale phylogeny and comparative genomics of the fungal order Sordariales.</title>
        <authorList>
            <person name="Hensen N."/>
            <person name="Bonometti L."/>
            <person name="Westerberg I."/>
            <person name="Brannstrom I.O."/>
            <person name="Guillou S."/>
            <person name="Cros-Aarteil S."/>
            <person name="Calhoun S."/>
            <person name="Haridas S."/>
            <person name="Kuo A."/>
            <person name="Mondo S."/>
            <person name="Pangilinan J."/>
            <person name="Riley R."/>
            <person name="LaButti K."/>
            <person name="Andreopoulos B."/>
            <person name="Lipzen A."/>
            <person name="Chen C."/>
            <person name="Yan M."/>
            <person name="Daum C."/>
            <person name="Ng V."/>
            <person name="Clum A."/>
            <person name="Steindorff A."/>
            <person name="Ohm R.A."/>
            <person name="Martin F."/>
            <person name="Silar P."/>
            <person name="Natvig D.O."/>
            <person name="Lalanne C."/>
            <person name="Gautier V."/>
            <person name="Ament-Velasquez S.L."/>
            <person name="Kruys A."/>
            <person name="Hutchinson M.I."/>
            <person name="Powell A.J."/>
            <person name="Barry K."/>
            <person name="Miller A.N."/>
            <person name="Grigoriev I.V."/>
            <person name="Debuchy R."/>
            <person name="Gladieux P."/>
            <person name="Hiltunen Thoren M."/>
            <person name="Johannesson H."/>
        </authorList>
    </citation>
    <scope>NUCLEOTIDE SEQUENCE</scope>
    <source>
        <strain evidence="9">CBS 141.50</strain>
    </source>
</reference>
<dbReference type="InterPro" id="IPR001356">
    <property type="entry name" value="HD"/>
</dbReference>
<keyword evidence="1 5" id="KW-0238">DNA-binding</keyword>
<evidence type="ECO:0000259" key="8">
    <source>
        <dbReference type="PROSITE" id="PS50157"/>
    </source>
</evidence>
<protein>
    <submittedName>
        <fullName evidence="9">Homeobox and c2h2 transcription</fullName>
    </submittedName>
</protein>
<proteinExistence type="predicted"/>
<dbReference type="PROSITE" id="PS00028">
    <property type="entry name" value="ZINC_FINGER_C2H2_1"/>
    <property type="match status" value="1"/>
</dbReference>
<dbReference type="InterPro" id="IPR009057">
    <property type="entry name" value="Homeodomain-like_sf"/>
</dbReference>
<feature type="DNA-binding region" description="Homeobox" evidence="5">
    <location>
        <begin position="20"/>
        <end position="82"/>
    </location>
</feature>
<dbReference type="Proteomes" id="UP001302676">
    <property type="component" value="Unassembled WGS sequence"/>
</dbReference>
<dbReference type="EMBL" id="MU853597">
    <property type="protein sequence ID" value="KAK4142511.1"/>
    <property type="molecule type" value="Genomic_DNA"/>
</dbReference>
<feature type="compositionally biased region" description="Polar residues" evidence="6">
    <location>
        <begin position="166"/>
        <end position="178"/>
    </location>
</feature>